<sequence length="128" mass="14478">MQYLYHGGPESLLIKNNEIMELLSAAKFFQLEALQRHCEIICAKSINTDNCVDIYNHAKFLGVTELSAYCEGYFLKNMMVLIENEAFKQLLYDKNGEGTGQDVLQDLQRTLAIRIQSIHLSSSKGSVV</sequence>
<dbReference type="GeneID" id="102730294"/>
<organism evidence="1 2">
    <name type="scientific">Leptonychotes weddellii</name>
    <name type="common">Weddell seal</name>
    <name type="synonym">Otaria weddellii</name>
    <dbReference type="NCBI Taxonomy" id="9713"/>
    <lineage>
        <taxon>Eukaryota</taxon>
        <taxon>Metazoa</taxon>
        <taxon>Chordata</taxon>
        <taxon>Craniata</taxon>
        <taxon>Vertebrata</taxon>
        <taxon>Euteleostomi</taxon>
        <taxon>Mammalia</taxon>
        <taxon>Eutheria</taxon>
        <taxon>Laurasiatheria</taxon>
        <taxon>Carnivora</taxon>
        <taxon>Caniformia</taxon>
        <taxon>Pinnipedia</taxon>
        <taxon>Phocidae</taxon>
        <taxon>Monachinae</taxon>
        <taxon>Lobodontini</taxon>
        <taxon>Leptonychotes</taxon>
    </lineage>
</organism>
<dbReference type="InterPro" id="IPR047824">
    <property type="entry name" value="BTBD11_BACK"/>
</dbReference>
<dbReference type="CDD" id="cd18527">
    <property type="entry name" value="BACK_BTBD11"/>
    <property type="match status" value="1"/>
</dbReference>
<reference evidence="2" key="1">
    <citation type="submission" date="2025-08" db="UniProtKB">
        <authorList>
            <consortium name="RefSeq"/>
        </authorList>
    </citation>
    <scope>IDENTIFICATION</scope>
    <source>
        <tissue evidence="2">Liver</tissue>
    </source>
</reference>
<dbReference type="RefSeq" id="XP_006746772.1">
    <property type="nucleotide sequence ID" value="XM_006746709.2"/>
</dbReference>
<dbReference type="Proteomes" id="UP000245341">
    <property type="component" value="Unplaced"/>
</dbReference>
<dbReference type="InterPro" id="IPR011333">
    <property type="entry name" value="SKP1/BTB/POZ_sf"/>
</dbReference>
<evidence type="ECO:0000313" key="1">
    <source>
        <dbReference type="Proteomes" id="UP000245341"/>
    </source>
</evidence>
<evidence type="ECO:0000313" key="2">
    <source>
        <dbReference type="RefSeq" id="XP_006746772.1"/>
    </source>
</evidence>
<dbReference type="InterPro" id="IPR052089">
    <property type="entry name" value="Ankyrin-BTB/POZ_domain"/>
</dbReference>
<keyword evidence="1" id="KW-1185">Reference proteome</keyword>
<accession>A0A2U3YSS0</accession>
<protein>
    <submittedName>
        <fullName evidence="2">Ankyrin repeat and BTB/POZ domain-containing protein BTBD11</fullName>
    </submittedName>
</protein>
<dbReference type="CTD" id="121551"/>
<gene>
    <name evidence="2" type="primary">BTBD11</name>
</gene>
<dbReference type="OrthoDB" id="2316821at2759"/>
<proteinExistence type="predicted"/>
<dbReference type="PANTHER" id="PTHR46071:SF1">
    <property type="entry name" value="ANKYRIN REPEAT AND BTB_POZ DOMAIN-CONTAINING PROTEIN 3"/>
    <property type="match status" value="1"/>
</dbReference>
<dbReference type="KEGG" id="lww:102730294"/>
<dbReference type="AlphaFoldDB" id="A0A2U3YSS0"/>
<dbReference type="PANTHER" id="PTHR46071">
    <property type="entry name" value="ANKYRIN REPEAT AND BTB/POZ DOMAIN-CONTAINING"/>
    <property type="match status" value="1"/>
</dbReference>
<name>A0A2U3YSS0_LEPWE</name>
<dbReference type="Gene3D" id="3.30.710.10">
    <property type="entry name" value="Potassium Channel Kv1.1, Chain A"/>
    <property type="match status" value="1"/>
</dbReference>